<evidence type="ECO:0000313" key="1">
    <source>
        <dbReference type="EMBL" id="OWR35290.1"/>
    </source>
</evidence>
<dbReference type="EMBL" id="NIXP01000011">
    <property type="protein sequence ID" value="OWR35290.1"/>
    <property type="molecule type" value="Genomic_DNA"/>
</dbReference>
<dbReference type="AlphaFoldDB" id="A0A2D0ANZ7"/>
<name>A0A2D0ANZ7_9GAMM</name>
<gene>
    <name evidence="1" type="ORF">CEE55_02475</name>
</gene>
<protein>
    <recommendedName>
        <fullName evidence="3">Morphogenetic protein</fullName>
    </recommendedName>
</protein>
<reference evidence="1 2" key="1">
    <citation type="submission" date="2017-06" db="EMBL/GenBank/DDBJ databases">
        <authorList>
            <person name="Kim H.J."/>
            <person name="Triplett B.A."/>
        </authorList>
    </citation>
    <scope>NUCLEOTIDE SEQUENCE [LARGE SCALE GENOMIC DNA]</scope>
    <source>
        <strain evidence="1 2">S18795</strain>
    </source>
</reference>
<organism evidence="1 2">
    <name type="scientific">Stenotrophomonas pavanii</name>
    <dbReference type="NCBI Taxonomy" id="487698"/>
    <lineage>
        <taxon>Bacteria</taxon>
        <taxon>Pseudomonadati</taxon>
        <taxon>Pseudomonadota</taxon>
        <taxon>Gammaproteobacteria</taxon>
        <taxon>Lysobacterales</taxon>
        <taxon>Lysobacteraceae</taxon>
        <taxon>Stenotrophomonas</taxon>
    </lineage>
</organism>
<dbReference type="RefSeq" id="WP_088475886.1">
    <property type="nucleotide sequence ID" value="NZ_NIXP01000011.1"/>
</dbReference>
<sequence>MRERPIHFTDPMVRALVAGTKTQARRVCRHQPHVTVTDTYGVAWPDGNGTDTITAGGAPGCYLDRSPYRVGDRLWVREAFYPVHSTTDGRIIEVDYRADYSRGSRMGDYLGLERKWQPGVRMPREACRLTLEIAAVRVERLQEISYQDAYAEGMRRPPGLREWSAGDGSGLHATPQLAFAHLRNTACGDWNSNPWVWAITFKRIEA</sequence>
<proteinExistence type="predicted"/>
<evidence type="ECO:0000313" key="2">
    <source>
        <dbReference type="Proteomes" id="UP000197904"/>
    </source>
</evidence>
<accession>A0A2D0ANZ7</accession>
<evidence type="ECO:0008006" key="3">
    <source>
        <dbReference type="Google" id="ProtNLM"/>
    </source>
</evidence>
<comment type="caution">
    <text evidence="1">The sequence shown here is derived from an EMBL/GenBank/DDBJ whole genome shotgun (WGS) entry which is preliminary data.</text>
</comment>
<dbReference type="Proteomes" id="UP000197904">
    <property type="component" value="Unassembled WGS sequence"/>
</dbReference>